<dbReference type="Gene3D" id="2.60.40.1120">
    <property type="entry name" value="Carboxypeptidase-like, regulatory domain"/>
    <property type="match status" value="1"/>
</dbReference>
<dbReference type="PANTHER" id="PTHR30069:SF29">
    <property type="entry name" value="HEMOGLOBIN AND HEMOGLOBIN-HAPTOGLOBIN-BINDING PROTEIN 1-RELATED"/>
    <property type="match status" value="1"/>
</dbReference>
<dbReference type="Gene3D" id="2.40.170.20">
    <property type="entry name" value="TonB-dependent receptor, beta-barrel domain"/>
    <property type="match status" value="1"/>
</dbReference>
<dbReference type="GO" id="GO:0015344">
    <property type="term" value="F:siderophore uptake transmembrane transporter activity"/>
    <property type="evidence" value="ECO:0007669"/>
    <property type="project" value="TreeGrafter"/>
</dbReference>
<dbReference type="InterPro" id="IPR039426">
    <property type="entry name" value="TonB-dep_rcpt-like"/>
</dbReference>
<reference evidence="10 11" key="1">
    <citation type="journal article" date="2011" name="J. Bacteriol.">
        <title>Complete genome sequence of Algoriphagus sp. PR1, bacterial prey of a colony-forming choanoflagellate.</title>
        <authorList>
            <person name="Alegado R.A."/>
            <person name="Ferriera S."/>
            <person name="Nusbaum C."/>
            <person name="Young S.K."/>
            <person name="Zeng Q."/>
            <person name="Imamovic A."/>
            <person name="Fairclough S.R."/>
            <person name="King N."/>
        </authorList>
    </citation>
    <scope>NUCLEOTIDE SEQUENCE [LARGE SCALE GENOMIC DNA]</scope>
    <source>
        <strain evidence="10 11">PR1</strain>
    </source>
</reference>
<dbReference type="PANTHER" id="PTHR30069">
    <property type="entry name" value="TONB-DEPENDENT OUTER MEMBRANE RECEPTOR"/>
    <property type="match status" value="1"/>
</dbReference>
<dbReference type="InterPro" id="IPR041700">
    <property type="entry name" value="OMP_b-brl_3"/>
</dbReference>
<evidence type="ECO:0000256" key="5">
    <source>
        <dbReference type="ARBA" id="ARBA00022729"/>
    </source>
</evidence>
<dbReference type="HOGENOM" id="CLU_017617_0_0_10"/>
<evidence type="ECO:0000313" key="11">
    <source>
        <dbReference type="Proteomes" id="UP000003919"/>
    </source>
</evidence>
<keyword evidence="3" id="KW-1134">Transmembrane beta strand</keyword>
<sequence length="823" mass="92983">MPKLFTGVFIILFFQVSQVVFGQSSISGFIHDELTQVPLEFASVAVYQLSDSSLINGGITDEEGAFLISELDAGDYLLKITYIGYGSKTISDLHLGDKESKNLGVLSISPDQTTLEGVEIQGQKLSTEFQLQKQSYSAESFQAAQGGNAADILKNLPGVAINVDGQISIRGTSGFVVMINGKPVQSDPMMILSQLPANSIEKIDWISSPSAQYDSEGKAGMINVITKSGTTDGLYMQFNTKLGMPPIENYGNAERAKRYGADFNLNYLKGKWDISVGASFQRNDIAGRRVGNVMTMSGDTTTFFPSEGERSIDEKNYSGRFTIGYNPSERSAFSLGFYGAVRDKLRTADILYYDNHAIANGQELYNFQYFNANDQSRRGDVVLGSLDYSHIFENESKISTSFLYEYSMLGGPTSNLNLGYPDLSTVYQEEYNTNDNPLNGIRYNLDYTFKPYSFGQLLAGYQFRKLDHKGDFLYERKNNETGEFELVPEFSSNVELKRNIHAAYLQLDKEFEKFNYGIGLRVESMDRSFDLEDKAGIVDTVYQYDFIRPFFSANLGYQVNEELQLKASFSQRVERTTTFKMNPFPEREHSETLEQGDPNLLPEFINQVELGVIKTWDASSFYATAYHSRVKNLVNRVNTVYNDTILNRIYSNVGTGKSTGIDMGLEIFPTSWWKVFGGLNLYHYSIKGSFDDRPVNTESWVHSININTTFTLQKNWSIQGTLNYLSERVTALGEDSRFYTPSIVVKKSWMDGRLAANLVWQNIDMGILDTNEQRITTYRDGEFYTTTNYIQEVDMIILNLSYTLNRSKNKAKFVKSEFGEKEF</sequence>
<evidence type="ECO:0000259" key="8">
    <source>
        <dbReference type="Pfam" id="PF07715"/>
    </source>
</evidence>
<keyword evidence="7" id="KW-0998">Cell outer membrane</keyword>
<dbReference type="GO" id="GO:0009279">
    <property type="term" value="C:cell outer membrane"/>
    <property type="evidence" value="ECO:0007669"/>
    <property type="project" value="UniProtKB-SubCell"/>
</dbReference>
<dbReference type="Pfam" id="PF13620">
    <property type="entry name" value="CarboxypepD_reg"/>
    <property type="match status" value="1"/>
</dbReference>
<keyword evidence="4" id="KW-0812">Transmembrane</keyword>
<dbReference type="OrthoDB" id="972646at2"/>
<keyword evidence="6" id="KW-0472">Membrane</keyword>
<dbReference type="STRING" id="388413.ALPR1_10615"/>
<name>A3HS44_9BACT</name>
<dbReference type="SUPFAM" id="SSF49464">
    <property type="entry name" value="Carboxypeptidase regulatory domain-like"/>
    <property type="match status" value="1"/>
</dbReference>
<dbReference type="Pfam" id="PF14905">
    <property type="entry name" value="OMP_b-brl_3"/>
    <property type="match status" value="1"/>
</dbReference>
<dbReference type="RefSeq" id="WP_008200404.1">
    <property type="nucleotide sequence ID" value="NZ_CM001023.1"/>
</dbReference>
<evidence type="ECO:0000256" key="2">
    <source>
        <dbReference type="ARBA" id="ARBA00022448"/>
    </source>
</evidence>
<evidence type="ECO:0000256" key="6">
    <source>
        <dbReference type="ARBA" id="ARBA00023136"/>
    </source>
</evidence>
<accession>A3HS44</accession>
<evidence type="ECO:0000256" key="1">
    <source>
        <dbReference type="ARBA" id="ARBA00004571"/>
    </source>
</evidence>
<dbReference type="EMBL" id="CM001023">
    <property type="protein sequence ID" value="EAZ82662.1"/>
    <property type="molecule type" value="Genomic_DNA"/>
</dbReference>
<dbReference type="eggNOG" id="COG4771">
    <property type="taxonomic scope" value="Bacteria"/>
</dbReference>
<dbReference type="Pfam" id="PF07715">
    <property type="entry name" value="Plug"/>
    <property type="match status" value="1"/>
</dbReference>
<proteinExistence type="predicted"/>
<organism evidence="10 11">
    <name type="scientific">Algoriphagus machipongonensis</name>
    <dbReference type="NCBI Taxonomy" id="388413"/>
    <lineage>
        <taxon>Bacteria</taxon>
        <taxon>Pseudomonadati</taxon>
        <taxon>Bacteroidota</taxon>
        <taxon>Cytophagia</taxon>
        <taxon>Cytophagales</taxon>
        <taxon>Cyclobacteriaceae</taxon>
        <taxon>Algoriphagus</taxon>
    </lineage>
</organism>
<feature type="domain" description="TonB-dependent receptor plug" evidence="8">
    <location>
        <begin position="134"/>
        <end position="220"/>
    </location>
</feature>
<dbReference type="InterPro" id="IPR008969">
    <property type="entry name" value="CarboxyPept-like_regulatory"/>
</dbReference>
<comment type="subcellular location">
    <subcellularLocation>
        <location evidence="1">Cell outer membrane</location>
        <topology evidence="1">Multi-pass membrane protein</topology>
    </subcellularLocation>
</comment>
<keyword evidence="10" id="KW-0675">Receptor</keyword>
<dbReference type="AlphaFoldDB" id="A3HS44"/>
<feature type="domain" description="Outer membrane protein beta-barrel" evidence="9">
    <location>
        <begin position="393"/>
        <end position="802"/>
    </location>
</feature>
<dbReference type="InterPro" id="IPR012910">
    <property type="entry name" value="Plug_dom"/>
</dbReference>
<dbReference type="SUPFAM" id="SSF56935">
    <property type="entry name" value="Porins"/>
    <property type="match status" value="1"/>
</dbReference>
<dbReference type="Gene3D" id="2.170.130.10">
    <property type="entry name" value="TonB-dependent receptor, plug domain"/>
    <property type="match status" value="1"/>
</dbReference>
<keyword evidence="5" id="KW-0732">Signal</keyword>
<dbReference type="Proteomes" id="UP000003919">
    <property type="component" value="Chromosome"/>
</dbReference>
<dbReference type="InterPro" id="IPR037066">
    <property type="entry name" value="Plug_dom_sf"/>
</dbReference>
<evidence type="ECO:0000256" key="3">
    <source>
        <dbReference type="ARBA" id="ARBA00022452"/>
    </source>
</evidence>
<evidence type="ECO:0000256" key="7">
    <source>
        <dbReference type="ARBA" id="ARBA00023237"/>
    </source>
</evidence>
<evidence type="ECO:0000259" key="9">
    <source>
        <dbReference type="Pfam" id="PF14905"/>
    </source>
</evidence>
<protein>
    <submittedName>
        <fullName evidence="10">TonB-dependent receptor</fullName>
    </submittedName>
</protein>
<dbReference type="EMBL" id="AAXU02000001">
    <property type="protein sequence ID" value="EAZ82662.1"/>
    <property type="molecule type" value="Genomic_DNA"/>
</dbReference>
<evidence type="ECO:0000313" key="10">
    <source>
        <dbReference type="EMBL" id="EAZ82662.1"/>
    </source>
</evidence>
<dbReference type="GO" id="GO:0044718">
    <property type="term" value="P:siderophore transmembrane transport"/>
    <property type="evidence" value="ECO:0007669"/>
    <property type="project" value="TreeGrafter"/>
</dbReference>
<evidence type="ECO:0000256" key="4">
    <source>
        <dbReference type="ARBA" id="ARBA00022692"/>
    </source>
</evidence>
<comment type="caution">
    <text evidence="10">The sequence shown here is derived from an EMBL/GenBank/DDBJ whole genome shotgun (WGS) entry which is preliminary data.</text>
</comment>
<dbReference type="InterPro" id="IPR036942">
    <property type="entry name" value="Beta-barrel_TonB_sf"/>
</dbReference>
<keyword evidence="11" id="KW-1185">Reference proteome</keyword>
<gene>
    <name evidence="10" type="ORF">ALPR1_10615</name>
</gene>
<keyword evidence="2" id="KW-0813">Transport</keyword>